<dbReference type="VEuPathDB" id="VectorBase:AALB014345"/>
<evidence type="ECO:0000313" key="1">
    <source>
        <dbReference type="EnsemblMetazoa" id="AALB014345-PA"/>
    </source>
</evidence>
<proteinExistence type="predicted"/>
<evidence type="ECO:0000313" key="2">
    <source>
        <dbReference type="Proteomes" id="UP000069272"/>
    </source>
</evidence>
<dbReference type="EnsemblMetazoa" id="AALB014345-RA">
    <property type="protein sequence ID" value="AALB014345-PA"/>
    <property type="gene ID" value="AALB014345"/>
</dbReference>
<reference evidence="1" key="2">
    <citation type="submission" date="2022-08" db="UniProtKB">
        <authorList>
            <consortium name="EnsemblMetazoa"/>
        </authorList>
    </citation>
    <scope>IDENTIFICATION</scope>
    <source>
        <strain evidence="1">STECLA/ALBI9_A</strain>
    </source>
</reference>
<sequence>MPDCAQPFKKANAKNRTYYRSTTTYIKRMGAEIATFEKRRNLIGGLSLMAMHP</sequence>
<accession>A0A182FXH4</accession>
<keyword evidence="2" id="KW-1185">Reference proteome</keyword>
<reference evidence="1 2" key="1">
    <citation type="journal article" date="2017" name="G3 (Bethesda)">
        <title>The Physical Genome Mapping of Anopheles albimanus Corrected Scaffold Misassemblies and Identified Interarm Rearrangements in Genus Anopheles.</title>
        <authorList>
            <person name="Artemov G.N."/>
            <person name="Peery A.N."/>
            <person name="Jiang X."/>
            <person name="Tu Z."/>
            <person name="Stegniy V.N."/>
            <person name="Sharakhova M.V."/>
            <person name="Sharakhov I.V."/>
        </authorList>
    </citation>
    <scope>NUCLEOTIDE SEQUENCE [LARGE SCALE GENOMIC DNA]</scope>
    <source>
        <strain evidence="1 2">ALBI9_A</strain>
    </source>
</reference>
<dbReference type="AlphaFoldDB" id="A0A182FXH4"/>
<dbReference type="Proteomes" id="UP000069272">
    <property type="component" value="Chromosome 2R"/>
</dbReference>
<protein>
    <submittedName>
        <fullName evidence="1">Uncharacterized protein</fullName>
    </submittedName>
</protein>
<name>A0A182FXH4_ANOAL</name>
<organism evidence="1 2">
    <name type="scientific">Anopheles albimanus</name>
    <name type="common">New world malaria mosquito</name>
    <dbReference type="NCBI Taxonomy" id="7167"/>
    <lineage>
        <taxon>Eukaryota</taxon>
        <taxon>Metazoa</taxon>
        <taxon>Ecdysozoa</taxon>
        <taxon>Arthropoda</taxon>
        <taxon>Hexapoda</taxon>
        <taxon>Insecta</taxon>
        <taxon>Pterygota</taxon>
        <taxon>Neoptera</taxon>
        <taxon>Endopterygota</taxon>
        <taxon>Diptera</taxon>
        <taxon>Nematocera</taxon>
        <taxon>Culicoidea</taxon>
        <taxon>Culicidae</taxon>
        <taxon>Anophelinae</taxon>
        <taxon>Anopheles</taxon>
    </lineage>
</organism>